<evidence type="ECO:0000256" key="1">
    <source>
        <dbReference type="SAM" id="MobiDB-lite"/>
    </source>
</evidence>
<name>A0A2P5FPI9_TREOI</name>
<dbReference type="EMBL" id="JXTC01000017">
    <property type="protein sequence ID" value="PON99686.1"/>
    <property type="molecule type" value="Genomic_DNA"/>
</dbReference>
<keyword evidence="3" id="KW-1185">Reference proteome</keyword>
<sequence>NGISKEIQFPTFPPPHYHPCQPQPPPLKPPSHPTRPLPHQQPFQRRVLLADHHLVLLFTLYRYTLNCHHNKITHEYTTIN</sequence>
<evidence type="ECO:0000313" key="3">
    <source>
        <dbReference type="Proteomes" id="UP000237000"/>
    </source>
</evidence>
<proteinExistence type="predicted"/>
<reference evidence="3" key="1">
    <citation type="submission" date="2016-06" db="EMBL/GenBank/DDBJ databases">
        <title>Parallel loss of symbiosis genes in relatives of nitrogen-fixing non-legume Parasponia.</title>
        <authorList>
            <person name="Van Velzen R."/>
            <person name="Holmer R."/>
            <person name="Bu F."/>
            <person name="Rutten L."/>
            <person name="Van Zeijl A."/>
            <person name="Liu W."/>
            <person name="Santuari L."/>
            <person name="Cao Q."/>
            <person name="Sharma T."/>
            <person name="Shen D."/>
            <person name="Roswanjaya Y."/>
            <person name="Wardhani T."/>
            <person name="Kalhor M.S."/>
            <person name="Jansen J."/>
            <person name="Van den Hoogen J."/>
            <person name="Gungor B."/>
            <person name="Hartog M."/>
            <person name="Hontelez J."/>
            <person name="Verver J."/>
            <person name="Yang W.-C."/>
            <person name="Schijlen E."/>
            <person name="Repin R."/>
            <person name="Schilthuizen M."/>
            <person name="Schranz E."/>
            <person name="Heidstra R."/>
            <person name="Miyata K."/>
            <person name="Fedorova E."/>
            <person name="Kohlen W."/>
            <person name="Bisseling T."/>
            <person name="Smit S."/>
            <person name="Geurts R."/>
        </authorList>
    </citation>
    <scope>NUCLEOTIDE SEQUENCE [LARGE SCALE GENOMIC DNA]</scope>
    <source>
        <strain evidence="3">cv. RG33-2</strain>
    </source>
</reference>
<organism evidence="2 3">
    <name type="scientific">Trema orientale</name>
    <name type="common">Charcoal tree</name>
    <name type="synonym">Celtis orientalis</name>
    <dbReference type="NCBI Taxonomy" id="63057"/>
    <lineage>
        <taxon>Eukaryota</taxon>
        <taxon>Viridiplantae</taxon>
        <taxon>Streptophyta</taxon>
        <taxon>Embryophyta</taxon>
        <taxon>Tracheophyta</taxon>
        <taxon>Spermatophyta</taxon>
        <taxon>Magnoliopsida</taxon>
        <taxon>eudicotyledons</taxon>
        <taxon>Gunneridae</taxon>
        <taxon>Pentapetalae</taxon>
        <taxon>rosids</taxon>
        <taxon>fabids</taxon>
        <taxon>Rosales</taxon>
        <taxon>Cannabaceae</taxon>
        <taxon>Trema</taxon>
    </lineage>
</organism>
<feature type="region of interest" description="Disordered" evidence="1">
    <location>
        <begin position="1"/>
        <end position="39"/>
    </location>
</feature>
<gene>
    <name evidence="2" type="ORF">TorRG33x02_044510</name>
</gene>
<dbReference type="Proteomes" id="UP000237000">
    <property type="component" value="Unassembled WGS sequence"/>
</dbReference>
<dbReference type="AlphaFoldDB" id="A0A2P5FPI9"/>
<feature type="compositionally biased region" description="Pro residues" evidence="1">
    <location>
        <begin position="11"/>
        <end position="36"/>
    </location>
</feature>
<protein>
    <submittedName>
        <fullName evidence="2">Uncharacterized protein</fullName>
    </submittedName>
</protein>
<comment type="caution">
    <text evidence="2">The sequence shown here is derived from an EMBL/GenBank/DDBJ whole genome shotgun (WGS) entry which is preliminary data.</text>
</comment>
<evidence type="ECO:0000313" key="2">
    <source>
        <dbReference type="EMBL" id="PON99686.1"/>
    </source>
</evidence>
<feature type="non-terminal residue" evidence="2">
    <location>
        <position position="1"/>
    </location>
</feature>
<accession>A0A2P5FPI9</accession>
<dbReference type="InParanoid" id="A0A2P5FPI9"/>